<evidence type="ECO:0000256" key="2">
    <source>
        <dbReference type="ARBA" id="ARBA00023002"/>
    </source>
</evidence>
<dbReference type="PANTHER" id="PTHR43976">
    <property type="entry name" value="SHORT CHAIN DEHYDROGENASE"/>
    <property type="match status" value="1"/>
</dbReference>
<dbReference type="InterPro" id="IPR020904">
    <property type="entry name" value="Sc_DH/Rdtase_CS"/>
</dbReference>
<feature type="domain" description="Ketoreductase" evidence="4">
    <location>
        <begin position="11"/>
        <end position="193"/>
    </location>
</feature>
<reference evidence="6" key="1">
    <citation type="submission" date="2015-12" db="EMBL/GenBank/DDBJ databases">
        <title>FDA dAtabase for Regulatory Grade micrObial Sequences (FDA-ARGOS): Supporting development and validation of Infectious Disease Dx tests.</title>
        <authorList>
            <person name="Case J."/>
            <person name="Tallon L."/>
            <person name="Sadzewicz L."/>
            <person name="Sengamalay N."/>
            <person name="Ott S."/>
            <person name="Godinez A."/>
            <person name="Nagaraj S."/>
            <person name="Nadendla S."/>
            <person name="Sichtig H."/>
        </authorList>
    </citation>
    <scope>NUCLEOTIDE SEQUENCE [LARGE SCALE GENOMIC DNA]</scope>
    <source>
        <strain evidence="6">FDAARGOS_147</strain>
    </source>
</reference>
<proteinExistence type="inferred from homology"/>
<name>A0A0X8NUV2_ALCXX</name>
<dbReference type="CDD" id="cd05374">
    <property type="entry name" value="17beta-HSD-like_SDR_c"/>
    <property type="match status" value="1"/>
</dbReference>
<sequence>MQDTRDTQHSKTWFITGAARGIGLSLARQLLARGDRVAATSRTLASLHKALGADQPRLLALEVDLVSEASVQAAIEQTIAAFGRIDYVVNNAGYGQQGTFEALDDDEVRRNFDVNVFAPLHVLRHVLPQLRKQRGGHVFNVASIAGFGGGYAGWGCYVATKFALAGLTETLAAEGAELGIKATVVYPGPVRTDFLNDNSLVIAKRTIADYTAAQASLDLHQKGMAGKQAGDPEKLAALIVQVADLDEPPLHLFVGQIATELAAQKLETVRADFEAWQSRAGAATDFA</sequence>
<dbReference type="InterPro" id="IPR051911">
    <property type="entry name" value="SDR_oxidoreductase"/>
</dbReference>
<dbReference type="InterPro" id="IPR036291">
    <property type="entry name" value="NAD(P)-bd_dom_sf"/>
</dbReference>
<dbReference type="AlphaFoldDB" id="A0A0X8NUV2"/>
<dbReference type="PROSITE" id="PS00061">
    <property type="entry name" value="ADH_SHORT"/>
    <property type="match status" value="1"/>
</dbReference>
<evidence type="ECO:0000313" key="6">
    <source>
        <dbReference type="Proteomes" id="UP000060602"/>
    </source>
</evidence>
<dbReference type="RefSeq" id="WP_061070894.1">
    <property type="nucleotide sequence ID" value="NZ_CP014060.2"/>
</dbReference>
<dbReference type="PRINTS" id="PR00080">
    <property type="entry name" value="SDRFAMILY"/>
</dbReference>
<dbReference type="Proteomes" id="UP000060602">
    <property type="component" value="Chromosome"/>
</dbReference>
<dbReference type="InterPro" id="IPR002347">
    <property type="entry name" value="SDR_fam"/>
</dbReference>
<organism evidence="5 6">
    <name type="scientific">Alcaligenes xylosoxydans xylosoxydans</name>
    <name type="common">Achromobacter xylosoxidans</name>
    <dbReference type="NCBI Taxonomy" id="85698"/>
    <lineage>
        <taxon>Bacteria</taxon>
        <taxon>Pseudomonadati</taxon>
        <taxon>Pseudomonadota</taxon>
        <taxon>Betaproteobacteria</taxon>
        <taxon>Burkholderiales</taxon>
        <taxon>Alcaligenaceae</taxon>
        <taxon>Achromobacter</taxon>
    </lineage>
</organism>
<evidence type="ECO:0000256" key="1">
    <source>
        <dbReference type="ARBA" id="ARBA00006484"/>
    </source>
</evidence>
<protein>
    <submittedName>
        <fullName evidence="5">SDR family NAD(P)-dependent oxidoreductase</fullName>
    </submittedName>
</protein>
<dbReference type="PRINTS" id="PR00081">
    <property type="entry name" value="GDHRDH"/>
</dbReference>
<dbReference type="EMBL" id="CP014060">
    <property type="protein sequence ID" value="AMG34801.1"/>
    <property type="molecule type" value="Genomic_DNA"/>
</dbReference>
<dbReference type="PANTHER" id="PTHR43976:SF16">
    <property type="entry name" value="SHORT-CHAIN DEHYDROGENASE_REDUCTASE FAMILY PROTEIN"/>
    <property type="match status" value="1"/>
</dbReference>
<gene>
    <name evidence="5" type="ORF">AL504_01230</name>
</gene>
<evidence type="ECO:0000256" key="3">
    <source>
        <dbReference type="RuleBase" id="RU000363"/>
    </source>
</evidence>
<dbReference type="InterPro" id="IPR057326">
    <property type="entry name" value="KR_dom"/>
</dbReference>
<dbReference type="GO" id="GO:0016491">
    <property type="term" value="F:oxidoreductase activity"/>
    <property type="evidence" value="ECO:0007669"/>
    <property type="project" value="UniProtKB-KW"/>
</dbReference>
<dbReference type="Gene3D" id="3.40.50.720">
    <property type="entry name" value="NAD(P)-binding Rossmann-like Domain"/>
    <property type="match status" value="1"/>
</dbReference>
<keyword evidence="2" id="KW-0560">Oxidoreductase</keyword>
<evidence type="ECO:0000313" key="5">
    <source>
        <dbReference type="EMBL" id="AMG34801.1"/>
    </source>
</evidence>
<evidence type="ECO:0000259" key="4">
    <source>
        <dbReference type="SMART" id="SM00822"/>
    </source>
</evidence>
<dbReference type="Pfam" id="PF00106">
    <property type="entry name" value="adh_short"/>
    <property type="match status" value="1"/>
</dbReference>
<dbReference type="SMART" id="SM00822">
    <property type="entry name" value="PKS_KR"/>
    <property type="match status" value="1"/>
</dbReference>
<comment type="similarity">
    <text evidence="1 3">Belongs to the short-chain dehydrogenases/reductases (SDR) family.</text>
</comment>
<accession>A0A0X8NUV2</accession>
<dbReference type="SUPFAM" id="SSF51735">
    <property type="entry name" value="NAD(P)-binding Rossmann-fold domains"/>
    <property type="match status" value="1"/>
</dbReference>